<name>W5TR02_9NOCA</name>
<accession>W5TR02</accession>
<proteinExistence type="predicted"/>
<dbReference type="STRING" id="1415166.NONO_c69220"/>
<evidence type="ECO:0000313" key="3">
    <source>
        <dbReference type="Proteomes" id="UP000019150"/>
    </source>
</evidence>
<sequence length="154" mass="16741">MRIIANRWRSFEYTPMAAGPCAVPLPPAAVGVPKVFLDCLLLRIVVEPGDFPLGGDTAECLHDLCLSTRTGAVVIGATPHWAGRGDAADVLAPVADTLDVLAGLAERLTDLGERVHLLPFGWNLAYRTNAEMRRPRPHCPHVPLRARSGRHRRA</sequence>
<protein>
    <submittedName>
        <fullName evidence="2">Uncharacterized protein</fullName>
    </submittedName>
</protein>
<evidence type="ECO:0000256" key="1">
    <source>
        <dbReference type="SAM" id="MobiDB-lite"/>
    </source>
</evidence>
<dbReference type="AlphaFoldDB" id="W5TR02"/>
<dbReference type="HOGENOM" id="CLU_1702430_0_0_11"/>
<organism evidence="2 3">
    <name type="scientific">Nocardia nova SH22a</name>
    <dbReference type="NCBI Taxonomy" id="1415166"/>
    <lineage>
        <taxon>Bacteria</taxon>
        <taxon>Bacillati</taxon>
        <taxon>Actinomycetota</taxon>
        <taxon>Actinomycetes</taxon>
        <taxon>Mycobacteriales</taxon>
        <taxon>Nocardiaceae</taxon>
        <taxon>Nocardia</taxon>
    </lineage>
</organism>
<dbReference type="Gene3D" id="3.50.80.10">
    <property type="entry name" value="D-tyrosyl-tRNA(Tyr) deacylase"/>
    <property type="match status" value="1"/>
</dbReference>
<reference evidence="2 3" key="1">
    <citation type="journal article" date="2014" name="Appl. Environ. Microbiol.">
        <title>Insights into the Microbial Degradation of Rubber and Gutta-Percha by Analysis of the Complete Genome of Nocardia nova SH22a.</title>
        <authorList>
            <person name="Luo Q."/>
            <person name="Hiessl S."/>
            <person name="Poehlein A."/>
            <person name="Daniel R."/>
            <person name="Steinbuchel A."/>
        </authorList>
    </citation>
    <scope>NUCLEOTIDE SEQUENCE [LARGE SCALE GENOMIC DNA]</scope>
    <source>
        <strain evidence="2">SH22a</strain>
    </source>
</reference>
<dbReference type="OrthoDB" id="4565435at2"/>
<keyword evidence="3" id="KW-1185">Reference proteome</keyword>
<dbReference type="KEGG" id="nno:NONO_c69220"/>
<dbReference type="eggNOG" id="ENOG5030PA9">
    <property type="taxonomic scope" value="Bacteria"/>
</dbReference>
<gene>
    <name evidence="2" type="ORF">NONO_c69220</name>
</gene>
<dbReference type="RefSeq" id="WP_148307057.1">
    <property type="nucleotide sequence ID" value="NZ_CP006850.1"/>
</dbReference>
<dbReference type="EMBL" id="CP006850">
    <property type="protein sequence ID" value="AHH21687.1"/>
    <property type="molecule type" value="Genomic_DNA"/>
</dbReference>
<dbReference type="InterPro" id="IPR023509">
    <property type="entry name" value="DTD-like_sf"/>
</dbReference>
<evidence type="ECO:0000313" key="2">
    <source>
        <dbReference type="EMBL" id="AHH21687.1"/>
    </source>
</evidence>
<feature type="region of interest" description="Disordered" evidence="1">
    <location>
        <begin position="135"/>
        <end position="154"/>
    </location>
</feature>
<dbReference type="PATRIC" id="fig|1415166.3.peg.7109"/>
<dbReference type="Proteomes" id="UP000019150">
    <property type="component" value="Chromosome"/>
</dbReference>